<dbReference type="Gene3D" id="3.55.30.10">
    <property type="entry name" value="Hsp33 domain"/>
    <property type="match status" value="1"/>
</dbReference>
<dbReference type="CDD" id="cd00498">
    <property type="entry name" value="Hsp33"/>
    <property type="match status" value="1"/>
</dbReference>
<organism evidence="6 7">
    <name type="scientific">Physcomitrium patens</name>
    <name type="common">Spreading-leaved earth moss</name>
    <name type="synonym">Physcomitrella patens</name>
    <dbReference type="NCBI Taxonomy" id="3218"/>
    <lineage>
        <taxon>Eukaryota</taxon>
        <taxon>Viridiplantae</taxon>
        <taxon>Streptophyta</taxon>
        <taxon>Embryophyta</taxon>
        <taxon>Bryophyta</taxon>
        <taxon>Bryophytina</taxon>
        <taxon>Bryopsida</taxon>
        <taxon>Funariidae</taxon>
        <taxon>Funariales</taxon>
        <taxon>Funariaceae</taxon>
        <taxon>Physcomitrium</taxon>
    </lineage>
</organism>
<dbReference type="PANTHER" id="PTHR30111:SF1">
    <property type="entry name" value="33 KDA CHAPERONIN"/>
    <property type="match status" value="1"/>
</dbReference>
<keyword evidence="3" id="KW-1015">Disulfide bond</keyword>
<accession>A0A7I4D505</accession>
<evidence type="ECO:0000256" key="4">
    <source>
        <dbReference type="ARBA" id="ARBA00023186"/>
    </source>
</evidence>
<dbReference type="Gramene" id="Pp3c2_5530V3.3">
    <property type="protein sequence ID" value="Pp3c2_5530V3.3"/>
    <property type="gene ID" value="Pp3c2_5530"/>
</dbReference>
<keyword evidence="5" id="KW-0676">Redox-active center</keyword>
<dbReference type="Pfam" id="PF01430">
    <property type="entry name" value="HSP33"/>
    <property type="match status" value="1"/>
</dbReference>
<evidence type="ECO:0000313" key="6">
    <source>
        <dbReference type="EnsemblPlants" id="Pp3c2_5530V3.3"/>
    </source>
</evidence>
<reference evidence="6 7" key="2">
    <citation type="journal article" date="2018" name="Plant J.">
        <title>The Physcomitrella patens chromosome-scale assembly reveals moss genome structure and evolution.</title>
        <authorList>
            <person name="Lang D."/>
            <person name="Ullrich K.K."/>
            <person name="Murat F."/>
            <person name="Fuchs J."/>
            <person name="Jenkins J."/>
            <person name="Haas F.B."/>
            <person name="Piednoel M."/>
            <person name="Gundlach H."/>
            <person name="Van Bel M."/>
            <person name="Meyberg R."/>
            <person name="Vives C."/>
            <person name="Morata J."/>
            <person name="Symeonidi A."/>
            <person name="Hiss M."/>
            <person name="Muchero W."/>
            <person name="Kamisugi Y."/>
            <person name="Saleh O."/>
            <person name="Blanc G."/>
            <person name="Decker E.L."/>
            <person name="van Gessel N."/>
            <person name="Grimwood J."/>
            <person name="Hayes R.D."/>
            <person name="Graham S.W."/>
            <person name="Gunter L.E."/>
            <person name="McDaniel S.F."/>
            <person name="Hoernstein S.N.W."/>
            <person name="Larsson A."/>
            <person name="Li F.W."/>
            <person name="Perroud P.F."/>
            <person name="Phillips J."/>
            <person name="Ranjan P."/>
            <person name="Rokshar D.S."/>
            <person name="Rothfels C.J."/>
            <person name="Schneider L."/>
            <person name="Shu S."/>
            <person name="Stevenson D.W."/>
            <person name="Thummler F."/>
            <person name="Tillich M."/>
            <person name="Villarreal Aguilar J.C."/>
            <person name="Widiez T."/>
            <person name="Wong G.K."/>
            <person name="Wymore A."/>
            <person name="Zhang Y."/>
            <person name="Zimmer A.D."/>
            <person name="Quatrano R.S."/>
            <person name="Mayer K.F.X."/>
            <person name="Goodstein D."/>
            <person name="Casacuberta J.M."/>
            <person name="Vandepoele K."/>
            <person name="Reski R."/>
            <person name="Cuming A.C."/>
            <person name="Tuskan G.A."/>
            <person name="Maumus F."/>
            <person name="Salse J."/>
            <person name="Schmutz J."/>
            <person name="Rensing S.A."/>
        </authorList>
    </citation>
    <scope>NUCLEOTIDE SEQUENCE [LARGE SCALE GENOMIC DNA]</scope>
    <source>
        <strain evidence="6 7">cv. Gransden 2004</strain>
    </source>
</reference>
<dbReference type="InterPro" id="IPR016154">
    <property type="entry name" value="Heat_shock_Hsp33_C"/>
</dbReference>
<dbReference type="SUPFAM" id="SSF64397">
    <property type="entry name" value="Hsp33 domain"/>
    <property type="match status" value="1"/>
</dbReference>
<reference evidence="6" key="3">
    <citation type="submission" date="2020-12" db="UniProtKB">
        <authorList>
            <consortium name="EnsemblPlants"/>
        </authorList>
    </citation>
    <scope>IDENTIFICATION</scope>
</reference>
<sequence>MSTPSLSHRLSAFTSLLSGTRKDDLRGIFCGSPFISRNFTVRFVSREFTESSKWGRLSIRQSPAVIPKRGRSISNDVRVRSSQNEHNADLDPLGGGDKLVRVISKDAEVSVLSLVATEVVREAQQRHNTSPTACAALGRTLMGTLLLGALKGDAETVQVLFRGNGPLGNMTAISADEGHVKGFVVNPSCDPPLKDNGKLNVGLAVGSGVLSVVRNNRNWKQPYTGTVPIYSGEIAEDIAHYLADSEQMNTALGLGIGFDKEVGIRFAGGYLVQVLPFCSEETLSRLEENILKMKPLSDSPSELKASDIAEAILDGIGAGDYNDTIIPRYGPCGVEELKPRMLRAVASMEPAEIREILDEQGAGAIEVKCEFCNELVQFKETDLQQVLLSA</sequence>
<keyword evidence="1" id="KW-0963">Cytoplasm</keyword>
<dbReference type="AlphaFoldDB" id="A0A7I4D505"/>
<dbReference type="GeneID" id="112275829"/>
<evidence type="ECO:0000313" key="7">
    <source>
        <dbReference type="Proteomes" id="UP000006727"/>
    </source>
</evidence>
<evidence type="ECO:0000256" key="2">
    <source>
        <dbReference type="ARBA" id="ARBA00022833"/>
    </source>
</evidence>
<dbReference type="PANTHER" id="PTHR30111">
    <property type="entry name" value="33 KDA CHAPERONIN"/>
    <property type="match status" value="1"/>
</dbReference>
<dbReference type="InParanoid" id="A0A7I4D505"/>
<dbReference type="RefSeq" id="XP_073388341.1">
    <property type="nucleotide sequence ID" value="XM_073532240.1"/>
</dbReference>
<dbReference type="GO" id="GO:0044183">
    <property type="term" value="F:protein folding chaperone"/>
    <property type="evidence" value="ECO:0000318"/>
    <property type="project" value="GO_Central"/>
</dbReference>
<evidence type="ECO:0000256" key="5">
    <source>
        <dbReference type="ARBA" id="ARBA00023284"/>
    </source>
</evidence>
<dbReference type="EMBL" id="ABEU02000002">
    <property type="status" value="NOT_ANNOTATED_CDS"/>
    <property type="molecule type" value="Genomic_DNA"/>
</dbReference>
<dbReference type="Gene3D" id="3.90.1280.10">
    <property type="entry name" value="HSP33 redox switch-like"/>
    <property type="match status" value="1"/>
</dbReference>
<name>A0A7I4D505_PHYPA</name>
<dbReference type="SUPFAM" id="SSF118352">
    <property type="entry name" value="HSP33 redox switch-like"/>
    <property type="match status" value="1"/>
</dbReference>
<proteinExistence type="predicted"/>
<keyword evidence="4" id="KW-0143">Chaperone</keyword>
<dbReference type="GO" id="GO:0042026">
    <property type="term" value="P:protein refolding"/>
    <property type="evidence" value="ECO:0000318"/>
    <property type="project" value="GO_Central"/>
</dbReference>
<dbReference type="EnsemblPlants" id="Pp3c2_5530V3.3">
    <property type="protein sequence ID" value="Pp3c2_5530V3.3"/>
    <property type="gene ID" value="Pp3c2_5530"/>
</dbReference>
<keyword evidence="2" id="KW-0862">Zinc</keyword>
<dbReference type="Proteomes" id="UP000006727">
    <property type="component" value="Chromosome 2"/>
</dbReference>
<evidence type="ECO:0000256" key="3">
    <source>
        <dbReference type="ARBA" id="ARBA00023157"/>
    </source>
</evidence>
<gene>
    <name evidence="6" type="primary">LOC112275829</name>
</gene>
<dbReference type="InterPro" id="IPR000397">
    <property type="entry name" value="Heat_shock_Hsp33"/>
</dbReference>
<protein>
    <submittedName>
        <fullName evidence="6">Uncharacterized protein</fullName>
    </submittedName>
</protein>
<evidence type="ECO:0000256" key="1">
    <source>
        <dbReference type="ARBA" id="ARBA00022490"/>
    </source>
</evidence>
<reference evidence="6 7" key="1">
    <citation type="journal article" date="2008" name="Science">
        <title>The Physcomitrella genome reveals evolutionary insights into the conquest of land by plants.</title>
        <authorList>
            <person name="Rensing S."/>
            <person name="Lang D."/>
            <person name="Zimmer A."/>
            <person name="Terry A."/>
            <person name="Salamov A."/>
            <person name="Shapiro H."/>
            <person name="Nishiyama T."/>
            <person name="Perroud P.-F."/>
            <person name="Lindquist E."/>
            <person name="Kamisugi Y."/>
            <person name="Tanahashi T."/>
            <person name="Sakakibara K."/>
            <person name="Fujita T."/>
            <person name="Oishi K."/>
            <person name="Shin-I T."/>
            <person name="Kuroki Y."/>
            <person name="Toyoda A."/>
            <person name="Suzuki Y."/>
            <person name="Hashimoto A."/>
            <person name="Yamaguchi K."/>
            <person name="Sugano A."/>
            <person name="Kohara Y."/>
            <person name="Fujiyama A."/>
            <person name="Anterola A."/>
            <person name="Aoki S."/>
            <person name="Ashton N."/>
            <person name="Barbazuk W.B."/>
            <person name="Barker E."/>
            <person name="Bennetzen J."/>
            <person name="Bezanilla M."/>
            <person name="Blankenship R."/>
            <person name="Cho S.H."/>
            <person name="Dutcher S."/>
            <person name="Estelle M."/>
            <person name="Fawcett J.A."/>
            <person name="Gundlach H."/>
            <person name="Hanada K."/>
            <person name="Heyl A."/>
            <person name="Hicks K.A."/>
            <person name="Hugh J."/>
            <person name="Lohr M."/>
            <person name="Mayer K."/>
            <person name="Melkozernov A."/>
            <person name="Murata T."/>
            <person name="Nelson D."/>
            <person name="Pils B."/>
            <person name="Prigge M."/>
            <person name="Reiss B."/>
            <person name="Renner T."/>
            <person name="Rombauts S."/>
            <person name="Rushton P."/>
            <person name="Sanderfoot A."/>
            <person name="Schween G."/>
            <person name="Shiu S.-H."/>
            <person name="Stueber K."/>
            <person name="Theodoulou F.L."/>
            <person name="Tu H."/>
            <person name="Van de Peer Y."/>
            <person name="Verrier P.J."/>
            <person name="Waters E."/>
            <person name="Wood A."/>
            <person name="Yang L."/>
            <person name="Cove D."/>
            <person name="Cuming A."/>
            <person name="Hasebe M."/>
            <person name="Lucas S."/>
            <person name="Mishler D.B."/>
            <person name="Reski R."/>
            <person name="Grigoriev I."/>
            <person name="Quatrano R.S."/>
            <person name="Boore J.L."/>
        </authorList>
    </citation>
    <scope>NUCLEOTIDE SEQUENCE [LARGE SCALE GENOMIC DNA]</scope>
    <source>
        <strain evidence="6 7">cv. Gransden 2004</strain>
    </source>
</reference>
<dbReference type="InterPro" id="IPR016153">
    <property type="entry name" value="Heat_shock_Hsp33_N"/>
</dbReference>
<keyword evidence="7" id="KW-1185">Reference proteome</keyword>
<dbReference type="GO" id="GO:0051082">
    <property type="term" value="F:unfolded protein binding"/>
    <property type="evidence" value="ECO:0007669"/>
    <property type="project" value="InterPro"/>
</dbReference>
<dbReference type="GO" id="GO:0005737">
    <property type="term" value="C:cytoplasm"/>
    <property type="evidence" value="ECO:0000318"/>
    <property type="project" value="GO_Central"/>
</dbReference>